<name>A0A4W5J9W9_9TELE</name>
<reference evidence="5" key="1">
    <citation type="submission" date="2018-06" db="EMBL/GenBank/DDBJ databases">
        <title>Genome assembly of Danube salmon.</title>
        <authorList>
            <person name="Macqueen D.J."/>
            <person name="Gundappa M.K."/>
        </authorList>
    </citation>
    <scope>NUCLEOTIDE SEQUENCE [LARGE SCALE GENOMIC DNA]</scope>
</reference>
<dbReference type="Gene3D" id="2.60.120.260">
    <property type="entry name" value="Galactose-binding domain-like"/>
    <property type="match status" value="1"/>
</dbReference>
<evidence type="ECO:0000313" key="5">
    <source>
        <dbReference type="Proteomes" id="UP000314982"/>
    </source>
</evidence>
<evidence type="ECO:0000256" key="2">
    <source>
        <dbReference type="ARBA" id="ARBA00023292"/>
    </source>
</evidence>
<dbReference type="InterPro" id="IPR008211">
    <property type="entry name" value="Laminin_N"/>
</dbReference>
<reference evidence="4" key="2">
    <citation type="submission" date="2025-08" db="UniProtKB">
        <authorList>
            <consortium name="Ensembl"/>
        </authorList>
    </citation>
    <scope>IDENTIFICATION</scope>
</reference>
<sequence>MVVTSHYCLSLINHHLFTLLYFNKIFQLLSLAYATAQGPDHAHGCTHGSCYPATGDLLVGREKSLKASSTCGSRKKEPYCIVSHLQASDVSMCVCPTSSHPPTVSYDRK</sequence>
<dbReference type="Ensembl" id="ENSHHUT00000001108.1">
    <property type="protein sequence ID" value="ENSHHUP00000001078.1"/>
    <property type="gene ID" value="ENSHHUG00000000736.1"/>
</dbReference>
<dbReference type="Pfam" id="PF00055">
    <property type="entry name" value="Laminin_N"/>
    <property type="match status" value="1"/>
</dbReference>
<evidence type="ECO:0000256" key="1">
    <source>
        <dbReference type="ARBA" id="ARBA00023157"/>
    </source>
</evidence>
<proteinExistence type="predicted"/>
<keyword evidence="1" id="KW-1015">Disulfide bond</keyword>
<evidence type="ECO:0000313" key="4">
    <source>
        <dbReference type="Ensembl" id="ENSHHUP00000001078.1"/>
    </source>
</evidence>
<feature type="domain" description="Laminin N-terminal" evidence="3">
    <location>
        <begin position="46"/>
        <end position="109"/>
    </location>
</feature>
<keyword evidence="2" id="KW-0424">Laminin EGF-like domain</keyword>
<dbReference type="STRING" id="62062.ENSHHUP00000001078"/>
<evidence type="ECO:0000259" key="3">
    <source>
        <dbReference type="PROSITE" id="PS51117"/>
    </source>
</evidence>
<reference evidence="4" key="3">
    <citation type="submission" date="2025-09" db="UniProtKB">
        <authorList>
            <consortium name="Ensembl"/>
        </authorList>
    </citation>
    <scope>IDENTIFICATION</scope>
</reference>
<dbReference type="Proteomes" id="UP000314982">
    <property type="component" value="Unassembled WGS sequence"/>
</dbReference>
<dbReference type="GeneTree" id="ENSGT00940000156060"/>
<dbReference type="PROSITE" id="PS51117">
    <property type="entry name" value="LAMININ_NTER"/>
    <property type="match status" value="1"/>
</dbReference>
<keyword evidence="5" id="KW-1185">Reference proteome</keyword>
<dbReference type="AlphaFoldDB" id="A0A4W5J9W9"/>
<accession>A0A4W5J9W9</accession>
<organism evidence="4 5">
    <name type="scientific">Hucho hucho</name>
    <name type="common">huchen</name>
    <dbReference type="NCBI Taxonomy" id="62062"/>
    <lineage>
        <taxon>Eukaryota</taxon>
        <taxon>Metazoa</taxon>
        <taxon>Chordata</taxon>
        <taxon>Craniata</taxon>
        <taxon>Vertebrata</taxon>
        <taxon>Euteleostomi</taxon>
        <taxon>Actinopterygii</taxon>
        <taxon>Neopterygii</taxon>
        <taxon>Teleostei</taxon>
        <taxon>Protacanthopterygii</taxon>
        <taxon>Salmoniformes</taxon>
        <taxon>Salmonidae</taxon>
        <taxon>Salmoninae</taxon>
        <taxon>Hucho</taxon>
    </lineage>
</organism>
<protein>
    <recommendedName>
        <fullName evidence="3">Laminin N-terminal domain-containing protein</fullName>
    </recommendedName>
</protein>